<dbReference type="EMBL" id="UINC01088897">
    <property type="protein sequence ID" value="SVC39519.1"/>
    <property type="molecule type" value="Genomic_DNA"/>
</dbReference>
<reference evidence="1" key="1">
    <citation type="submission" date="2018-05" db="EMBL/GenBank/DDBJ databases">
        <authorList>
            <person name="Lanie J.A."/>
            <person name="Ng W.-L."/>
            <person name="Kazmierczak K.M."/>
            <person name="Andrzejewski T.M."/>
            <person name="Davidsen T.M."/>
            <person name="Wayne K.J."/>
            <person name="Tettelin H."/>
            <person name="Glass J.I."/>
            <person name="Rusch D."/>
            <person name="Podicherti R."/>
            <person name="Tsui H.-C.T."/>
            <person name="Winkler M.E."/>
        </authorList>
    </citation>
    <scope>NUCLEOTIDE SEQUENCE</scope>
</reference>
<name>A0A382LS32_9ZZZZ</name>
<accession>A0A382LS32</accession>
<organism evidence="1">
    <name type="scientific">marine metagenome</name>
    <dbReference type="NCBI Taxonomy" id="408172"/>
    <lineage>
        <taxon>unclassified sequences</taxon>
        <taxon>metagenomes</taxon>
        <taxon>ecological metagenomes</taxon>
    </lineage>
</organism>
<evidence type="ECO:0000313" key="1">
    <source>
        <dbReference type="EMBL" id="SVC39519.1"/>
    </source>
</evidence>
<proteinExistence type="predicted"/>
<sequence>MTIATQDLDLSIGSEQMLINDISTNDLTVARGLDGTTGAAHFDDSDIYILRWPASVERAALIQTAGTWTRAADFEPFLVGADVDTDIRILLELYKEPRFNPPTLFPIPDRWSVRSALPLACLLEPQKRVRKGR</sequence>
<gene>
    <name evidence="1" type="ORF">METZ01_LOCUS292373</name>
</gene>
<dbReference type="AlphaFoldDB" id="A0A382LS32"/>
<protein>
    <submittedName>
        <fullName evidence="1">Uncharacterized protein</fullName>
    </submittedName>
</protein>